<evidence type="ECO:0000313" key="2">
    <source>
        <dbReference type="EMBL" id="TYC49626.1"/>
    </source>
</evidence>
<proteinExistence type="predicted"/>
<comment type="caution">
    <text evidence="2">The sequence shown here is derived from an EMBL/GenBank/DDBJ whole genome shotgun (WGS) entry which is preliminary data.</text>
</comment>
<accession>A0A6C2C7R6</accession>
<dbReference type="InterPro" id="IPR019096">
    <property type="entry name" value="YopX_protein"/>
</dbReference>
<dbReference type="EMBL" id="SDGZ01000014">
    <property type="protein sequence ID" value="TYC49626.1"/>
    <property type="molecule type" value="Genomic_DNA"/>
</dbReference>
<protein>
    <recommendedName>
        <fullName evidence="1">YopX protein domain-containing protein</fullName>
    </recommendedName>
</protein>
<organism evidence="2 3">
    <name type="scientific">Weissella muntiaci</name>
    <dbReference type="NCBI Taxonomy" id="2508881"/>
    <lineage>
        <taxon>Bacteria</taxon>
        <taxon>Bacillati</taxon>
        <taxon>Bacillota</taxon>
        <taxon>Bacilli</taxon>
        <taxon>Lactobacillales</taxon>
        <taxon>Lactobacillaceae</taxon>
        <taxon>Weissella</taxon>
    </lineage>
</organism>
<evidence type="ECO:0000259" key="1">
    <source>
        <dbReference type="Pfam" id="PF09643"/>
    </source>
</evidence>
<dbReference type="Gene3D" id="2.30.30.290">
    <property type="entry name" value="YopX-like domains"/>
    <property type="match status" value="1"/>
</dbReference>
<dbReference type="OrthoDB" id="1809393at2"/>
<feature type="domain" description="YopX protein" evidence="1">
    <location>
        <begin position="8"/>
        <end position="80"/>
    </location>
</feature>
<dbReference type="InterPro" id="IPR023385">
    <property type="entry name" value="YopX-like_C"/>
</dbReference>
<sequence length="82" mass="9319">MYPLDSEHVTLEQYTGLKDKDYVEIYEGDIVSASIYGELEKGVVEYSPFGEWVIGNIRLNEVISRVTVIGNIHENLDLLEAE</sequence>
<evidence type="ECO:0000313" key="3">
    <source>
        <dbReference type="Proteomes" id="UP000371977"/>
    </source>
</evidence>
<name>A0A6C2C7R6_9LACO</name>
<reference evidence="2 3" key="1">
    <citation type="submission" date="2019-01" db="EMBL/GenBank/DDBJ databases">
        <title>Weissella sp. nov., a novel lactic acid bacterium isolated from animal feces.</title>
        <authorList>
            <person name="Wang L.-T."/>
        </authorList>
    </citation>
    <scope>NUCLEOTIDE SEQUENCE [LARGE SCALE GENOMIC DNA]</scope>
    <source>
        <strain evidence="2 3">8H-2</strain>
    </source>
</reference>
<dbReference type="Pfam" id="PF09643">
    <property type="entry name" value="YopX"/>
    <property type="match status" value="1"/>
</dbReference>
<gene>
    <name evidence="2" type="ORF">ESZ50_05640</name>
</gene>
<dbReference type="SUPFAM" id="SSF159006">
    <property type="entry name" value="YopX-like"/>
    <property type="match status" value="1"/>
</dbReference>
<dbReference type="RefSeq" id="WP_148622618.1">
    <property type="nucleotide sequence ID" value="NZ_SDGZ01000014.1"/>
</dbReference>
<dbReference type="Proteomes" id="UP000371977">
    <property type="component" value="Unassembled WGS sequence"/>
</dbReference>
<keyword evidence="3" id="KW-1185">Reference proteome</keyword>
<dbReference type="AlphaFoldDB" id="A0A6C2C7R6"/>